<protein>
    <submittedName>
        <fullName evidence="1">Uncharacterized protein</fullName>
    </submittedName>
</protein>
<evidence type="ECO:0000313" key="2">
    <source>
        <dbReference type="Proteomes" id="UP001432216"/>
    </source>
</evidence>
<accession>A0ABZ2B4S4</accession>
<reference evidence="1 2" key="1">
    <citation type="submission" date="2024-01" db="EMBL/GenBank/DDBJ databases">
        <title>Comparative genomics of Cryptococcus and Kwoniella reveals pathogenesis evolution and contrasting modes of karyotype evolution via chromosome fusion or intercentromeric recombination.</title>
        <authorList>
            <person name="Coelho M.A."/>
            <person name="David-Palma M."/>
            <person name="Shea T."/>
            <person name="Bowers K."/>
            <person name="McGinley-Smith S."/>
            <person name="Mohammad A.W."/>
            <person name="Gnirke A."/>
            <person name="Yurkov A.M."/>
            <person name="Nowrousian M."/>
            <person name="Sun S."/>
            <person name="Cuomo C.A."/>
            <person name="Heitman J."/>
        </authorList>
    </citation>
    <scope>NUCLEOTIDE SEQUENCE [LARGE SCALE GENOMIC DNA]</scope>
    <source>
        <strain evidence="1 2">7685027</strain>
    </source>
</reference>
<keyword evidence="2" id="KW-1185">Reference proteome</keyword>
<dbReference type="PROSITE" id="PS51257">
    <property type="entry name" value="PROKAR_LIPOPROTEIN"/>
    <property type="match status" value="1"/>
</dbReference>
<gene>
    <name evidence="1" type="ORF">IAS62_005985</name>
</gene>
<dbReference type="GeneID" id="89992754"/>
<dbReference type="Proteomes" id="UP001432216">
    <property type="component" value="Chromosome 11"/>
</dbReference>
<dbReference type="EMBL" id="CP143816">
    <property type="protein sequence ID" value="WVO24617.1"/>
    <property type="molecule type" value="Genomic_DNA"/>
</dbReference>
<organism evidence="1 2">
    <name type="scientific">Cryptococcus decagattii</name>
    <dbReference type="NCBI Taxonomy" id="1859122"/>
    <lineage>
        <taxon>Eukaryota</taxon>
        <taxon>Fungi</taxon>
        <taxon>Dikarya</taxon>
        <taxon>Basidiomycota</taxon>
        <taxon>Agaricomycotina</taxon>
        <taxon>Tremellomycetes</taxon>
        <taxon>Tremellales</taxon>
        <taxon>Cryptococcaceae</taxon>
        <taxon>Cryptococcus</taxon>
        <taxon>Cryptococcus gattii species complex</taxon>
    </lineage>
</organism>
<dbReference type="RefSeq" id="XP_064723856.1">
    <property type="nucleotide sequence ID" value="XM_064867784.1"/>
</dbReference>
<evidence type="ECO:0000313" key="1">
    <source>
        <dbReference type="EMBL" id="WVO24617.1"/>
    </source>
</evidence>
<sequence>MRCLADVSGVCQTTICHLSHALPFNLAQSCTEVENVTDRFPVSFAEPSSYSKPGQPSNALCQETNAIEIGYPFTHLYFKTEQTRKACNRESGRVKQVECSRRDCLVSSQKNGHNGEMVSAPLPAASRACQSSVMRAQMPIKSYIST</sequence>
<proteinExistence type="predicted"/>
<name>A0ABZ2B4S4_9TREE</name>